<dbReference type="AlphaFoldDB" id="A0AAD6W3L9"/>
<gene>
    <name evidence="1" type="ORF">NC653_013898</name>
</gene>
<evidence type="ECO:0000313" key="2">
    <source>
        <dbReference type="Proteomes" id="UP001164929"/>
    </source>
</evidence>
<keyword evidence="2" id="KW-1185">Reference proteome</keyword>
<dbReference type="EMBL" id="JAQIZT010000005">
    <property type="protein sequence ID" value="KAJ6997471.1"/>
    <property type="molecule type" value="Genomic_DNA"/>
</dbReference>
<accession>A0AAD6W3L9</accession>
<sequence length="78" mass="8998">MHVCIYVGTRENKLPGYPFGSLGSKIPFLHLSNYRGRETECRDRVNLVVYFAMTELASSRGLHLTSCHFSQIVNFVWF</sequence>
<protein>
    <submittedName>
        <fullName evidence="1">Uncharacterized protein</fullName>
    </submittedName>
</protein>
<name>A0AAD6W3L9_9ROSI</name>
<reference evidence="1" key="1">
    <citation type="journal article" date="2023" name="Mol. Ecol. Resour.">
        <title>Chromosome-level genome assembly of a triploid poplar Populus alba 'Berolinensis'.</title>
        <authorList>
            <person name="Chen S."/>
            <person name="Yu Y."/>
            <person name="Wang X."/>
            <person name="Wang S."/>
            <person name="Zhang T."/>
            <person name="Zhou Y."/>
            <person name="He R."/>
            <person name="Meng N."/>
            <person name="Wang Y."/>
            <person name="Liu W."/>
            <person name="Liu Z."/>
            <person name="Liu J."/>
            <person name="Guo Q."/>
            <person name="Huang H."/>
            <person name="Sederoff R.R."/>
            <person name="Wang G."/>
            <person name="Qu G."/>
            <person name="Chen S."/>
        </authorList>
    </citation>
    <scope>NUCLEOTIDE SEQUENCE</scope>
    <source>
        <strain evidence="1">SC-2020</strain>
    </source>
</reference>
<comment type="caution">
    <text evidence="1">The sequence shown here is derived from an EMBL/GenBank/DDBJ whole genome shotgun (WGS) entry which is preliminary data.</text>
</comment>
<evidence type="ECO:0000313" key="1">
    <source>
        <dbReference type="EMBL" id="KAJ6997471.1"/>
    </source>
</evidence>
<dbReference type="Proteomes" id="UP001164929">
    <property type="component" value="Chromosome 5"/>
</dbReference>
<proteinExistence type="predicted"/>
<organism evidence="1 2">
    <name type="scientific">Populus alba x Populus x berolinensis</name>
    <dbReference type="NCBI Taxonomy" id="444605"/>
    <lineage>
        <taxon>Eukaryota</taxon>
        <taxon>Viridiplantae</taxon>
        <taxon>Streptophyta</taxon>
        <taxon>Embryophyta</taxon>
        <taxon>Tracheophyta</taxon>
        <taxon>Spermatophyta</taxon>
        <taxon>Magnoliopsida</taxon>
        <taxon>eudicotyledons</taxon>
        <taxon>Gunneridae</taxon>
        <taxon>Pentapetalae</taxon>
        <taxon>rosids</taxon>
        <taxon>fabids</taxon>
        <taxon>Malpighiales</taxon>
        <taxon>Salicaceae</taxon>
        <taxon>Saliceae</taxon>
        <taxon>Populus</taxon>
    </lineage>
</organism>